<dbReference type="RefSeq" id="WP_304559560.1">
    <property type="nucleotide sequence ID" value="NZ_JAUQSZ010000001.1"/>
</dbReference>
<keyword evidence="2" id="KW-1185">Reference proteome</keyword>
<dbReference type="Pfam" id="PF10098">
    <property type="entry name" value="DUF2336"/>
    <property type="match status" value="1"/>
</dbReference>
<dbReference type="InterPro" id="IPR019285">
    <property type="entry name" value="DUF2336"/>
</dbReference>
<comment type="caution">
    <text evidence="1">The sequence shown here is derived from an EMBL/GenBank/DDBJ whole genome shotgun (WGS) entry which is preliminary data.</text>
</comment>
<protein>
    <submittedName>
        <fullName evidence="1">DUF2336 domain-containing protein</fullName>
    </submittedName>
</protein>
<proteinExistence type="predicted"/>
<evidence type="ECO:0000313" key="1">
    <source>
        <dbReference type="EMBL" id="MDO7841144.1"/>
    </source>
</evidence>
<reference evidence="1" key="1">
    <citation type="submission" date="2023-07" db="EMBL/GenBank/DDBJ databases">
        <authorList>
            <person name="Kim M.K."/>
        </authorList>
    </citation>
    <scope>NUCLEOTIDE SEQUENCE</scope>
    <source>
        <strain evidence="1">CA1-15</strain>
    </source>
</reference>
<accession>A0ABT8ZVH9</accession>
<evidence type="ECO:0000313" key="2">
    <source>
        <dbReference type="Proteomes" id="UP001176468"/>
    </source>
</evidence>
<organism evidence="1 2">
    <name type="scientific">Sphingomonas immobilis</name>
    <dbReference type="NCBI Taxonomy" id="3063997"/>
    <lineage>
        <taxon>Bacteria</taxon>
        <taxon>Pseudomonadati</taxon>
        <taxon>Pseudomonadota</taxon>
        <taxon>Alphaproteobacteria</taxon>
        <taxon>Sphingomonadales</taxon>
        <taxon>Sphingomonadaceae</taxon>
        <taxon>Sphingomonas</taxon>
    </lineage>
</organism>
<name>A0ABT8ZVH9_9SPHN</name>
<sequence length="359" mass="38324">MAISHRDQEDGVRSGAATLRTRAAQADARADRRLAIAIDDFFLSDDGRLDDQLRDGLAQSLSGLVGTIEAAIRAHAGRLLAARGGPALAGAPLALDRLVAVGLVRDSELMGELIGRVRQTQLSEALPVESPDRADQPSMLARLSQYPDHVVATNAVALLAAEGRRREPGAGTRTDLPAELHHRLVWWVAAALRDSAPDATDTLDRALAEAALRSVAAHDESERLEASAMRLAAALDPRAEELAPLLLESLADRRLSLFIALLGHALGLDFADARDVVLDPDADRLWLVLRALELDRIAIARIGLALSDADPRRDVERFADALDGIASVPATEARSAIAPLLLHPDYRAALLALARGARA</sequence>
<dbReference type="Proteomes" id="UP001176468">
    <property type="component" value="Unassembled WGS sequence"/>
</dbReference>
<dbReference type="EMBL" id="JAUQSZ010000001">
    <property type="protein sequence ID" value="MDO7841144.1"/>
    <property type="molecule type" value="Genomic_DNA"/>
</dbReference>
<gene>
    <name evidence="1" type="ORF">Q5H94_02295</name>
</gene>